<keyword evidence="3" id="KW-1185">Reference proteome</keyword>
<dbReference type="EMBL" id="SGPK01000092">
    <property type="protein sequence ID" value="THH08636.1"/>
    <property type="molecule type" value="Genomic_DNA"/>
</dbReference>
<evidence type="ECO:0000313" key="2">
    <source>
        <dbReference type="EMBL" id="THH08636.1"/>
    </source>
</evidence>
<evidence type="ECO:0000256" key="1">
    <source>
        <dbReference type="SAM" id="MobiDB-lite"/>
    </source>
</evidence>
<dbReference type="AlphaFoldDB" id="A0A4S4LAB6"/>
<accession>A0A4S4LAB6</accession>
<evidence type="ECO:0000313" key="3">
    <source>
        <dbReference type="Proteomes" id="UP000308199"/>
    </source>
</evidence>
<comment type="caution">
    <text evidence="2">The sequence shown here is derived from an EMBL/GenBank/DDBJ whole genome shotgun (WGS) entry which is preliminary data.</text>
</comment>
<feature type="region of interest" description="Disordered" evidence="1">
    <location>
        <begin position="1"/>
        <end position="20"/>
    </location>
</feature>
<protein>
    <submittedName>
        <fullName evidence="2">Uncharacterized protein</fullName>
    </submittedName>
</protein>
<gene>
    <name evidence="2" type="ORF">EW145_g2570</name>
</gene>
<organism evidence="2 3">
    <name type="scientific">Phellinidium pouzarii</name>
    <dbReference type="NCBI Taxonomy" id="167371"/>
    <lineage>
        <taxon>Eukaryota</taxon>
        <taxon>Fungi</taxon>
        <taxon>Dikarya</taxon>
        <taxon>Basidiomycota</taxon>
        <taxon>Agaricomycotina</taxon>
        <taxon>Agaricomycetes</taxon>
        <taxon>Hymenochaetales</taxon>
        <taxon>Hymenochaetaceae</taxon>
        <taxon>Phellinidium</taxon>
    </lineage>
</organism>
<reference evidence="2 3" key="1">
    <citation type="submission" date="2019-02" db="EMBL/GenBank/DDBJ databases">
        <title>Genome sequencing of the rare red list fungi Phellinidium pouzarii.</title>
        <authorList>
            <person name="Buettner E."/>
            <person name="Kellner H."/>
        </authorList>
    </citation>
    <scope>NUCLEOTIDE SEQUENCE [LARGE SCALE GENOMIC DNA]</scope>
    <source>
        <strain evidence="2 3">DSM 108285</strain>
    </source>
</reference>
<dbReference type="Proteomes" id="UP000308199">
    <property type="component" value="Unassembled WGS sequence"/>
</dbReference>
<sequence>MAPQSAPSPKSGRSCRPSRHDMTLTVAEETFEKVVPGATLLVLVTVATKLSEVGLVEDGACVVSVTLVDRITVEVEDGDDVVEDDDKRNVDVNVDVPGGCVKVVVIVLTVKDVDVAVLDVDVAELELVVLDALVVVVVPVPLVVCVLDTELVLVSVVPLLEVLDAVVVEEGVVDSVTEADVTATDDLRGGCV</sequence>
<proteinExistence type="predicted"/>
<name>A0A4S4LAB6_9AGAM</name>